<dbReference type="Proteomes" id="UP001163046">
    <property type="component" value="Unassembled WGS sequence"/>
</dbReference>
<keyword evidence="4" id="KW-0297">G-protein coupled receptor</keyword>
<dbReference type="OrthoDB" id="17569at2759"/>
<keyword evidence="3" id="KW-1133">Transmembrane helix</keyword>
<keyword evidence="7" id="KW-0325">Glycoprotein</keyword>
<keyword evidence="6" id="KW-0675">Receptor</keyword>
<keyword evidence="8" id="KW-0807">Transducer</keyword>
<organism evidence="10 11">
    <name type="scientific">Desmophyllum pertusum</name>
    <dbReference type="NCBI Taxonomy" id="174260"/>
    <lineage>
        <taxon>Eukaryota</taxon>
        <taxon>Metazoa</taxon>
        <taxon>Cnidaria</taxon>
        <taxon>Anthozoa</taxon>
        <taxon>Hexacorallia</taxon>
        <taxon>Scleractinia</taxon>
        <taxon>Caryophylliina</taxon>
        <taxon>Caryophylliidae</taxon>
        <taxon>Desmophyllum</taxon>
    </lineage>
</organism>
<gene>
    <name evidence="10" type="ORF">OS493_009206</name>
</gene>
<dbReference type="PANTHER" id="PTHR10519:SF74">
    <property type="entry name" value="GAMMA-AMINOBUTYRIC ACID TYPE B RECEPTOR SUBUNIT 2"/>
    <property type="match status" value="1"/>
</dbReference>
<protein>
    <recommendedName>
        <fullName evidence="9">Receptor ligand binding region domain-containing protein</fullName>
    </recommendedName>
</protein>
<dbReference type="SUPFAM" id="SSF53822">
    <property type="entry name" value="Periplasmic binding protein-like I"/>
    <property type="match status" value="1"/>
</dbReference>
<evidence type="ECO:0000313" key="11">
    <source>
        <dbReference type="Proteomes" id="UP001163046"/>
    </source>
</evidence>
<comment type="caution">
    <text evidence="10">The sequence shown here is derived from an EMBL/GenBank/DDBJ whole genome shotgun (WGS) entry which is preliminary data.</text>
</comment>
<dbReference type="AlphaFoldDB" id="A0A9W9Z2H3"/>
<dbReference type="GO" id="GO:0007214">
    <property type="term" value="P:gamma-aminobutyric acid signaling pathway"/>
    <property type="evidence" value="ECO:0007669"/>
    <property type="project" value="TreeGrafter"/>
</dbReference>
<evidence type="ECO:0000256" key="1">
    <source>
        <dbReference type="ARBA" id="ARBA00004370"/>
    </source>
</evidence>
<reference evidence="10" key="1">
    <citation type="submission" date="2023-01" db="EMBL/GenBank/DDBJ databases">
        <title>Genome assembly of the deep-sea coral Lophelia pertusa.</title>
        <authorList>
            <person name="Herrera S."/>
            <person name="Cordes E."/>
        </authorList>
    </citation>
    <scope>NUCLEOTIDE SEQUENCE</scope>
    <source>
        <strain evidence="10">USNM1676648</strain>
        <tissue evidence="10">Polyp</tissue>
    </source>
</reference>
<dbReference type="GO" id="GO:0004965">
    <property type="term" value="F:G protein-coupled GABA receptor activity"/>
    <property type="evidence" value="ECO:0007669"/>
    <property type="project" value="InterPro"/>
</dbReference>
<evidence type="ECO:0000256" key="2">
    <source>
        <dbReference type="ARBA" id="ARBA00022692"/>
    </source>
</evidence>
<dbReference type="EMBL" id="MU826829">
    <property type="protein sequence ID" value="KAJ7373882.1"/>
    <property type="molecule type" value="Genomic_DNA"/>
</dbReference>
<keyword evidence="5" id="KW-0472">Membrane</keyword>
<evidence type="ECO:0000256" key="7">
    <source>
        <dbReference type="ARBA" id="ARBA00023180"/>
    </source>
</evidence>
<feature type="domain" description="Receptor ligand binding region" evidence="9">
    <location>
        <begin position="9"/>
        <end position="88"/>
    </location>
</feature>
<evidence type="ECO:0000256" key="6">
    <source>
        <dbReference type="ARBA" id="ARBA00023170"/>
    </source>
</evidence>
<keyword evidence="2" id="KW-0812">Transmembrane</keyword>
<dbReference type="Pfam" id="PF01094">
    <property type="entry name" value="ANF_receptor"/>
    <property type="match status" value="1"/>
</dbReference>
<sequence>MKMYKTELKHSPYSINSYAPLGYDATWVLALALDKTMKQMKEMNASVDSFSYKDAAFAQELSKTLLHINTNGITGVIKFNKNQERLNKIWIEQFQEDGEIRLGYFDPEKHNLSKGELTMIPGKGLYGQMVNLRGTRTLLMNH</sequence>
<evidence type="ECO:0000256" key="4">
    <source>
        <dbReference type="ARBA" id="ARBA00023040"/>
    </source>
</evidence>
<keyword evidence="11" id="KW-1185">Reference proteome</keyword>
<accession>A0A9W9Z2H3</accession>
<evidence type="ECO:0000256" key="5">
    <source>
        <dbReference type="ARBA" id="ARBA00023136"/>
    </source>
</evidence>
<dbReference type="PANTHER" id="PTHR10519">
    <property type="entry name" value="GABA-B RECEPTOR"/>
    <property type="match status" value="1"/>
</dbReference>
<name>A0A9W9Z2H3_9CNID</name>
<proteinExistence type="predicted"/>
<evidence type="ECO:0000313" key="10">
    <source>
        <dbReference type="EMBL" id="KAJ7373882.1"/>
    </source>
</evidence>
<dbReference type="InterPro" id="IPR002455">
    <property type="entry name" value="GPCR3_GABA-B"/>
</dbReference>
<dbReference type="InterPro" id="IPR028082">
    <property type="entry name" value="Peripla_BP_I"/>
</dbReference>
<dbReference type="Gene3D" id="3.40.50.2300">
    <property type="match status" value="2"/>
</dbReference>
<dbReference type="InterPro" id="IPR001828">
    <property type="entry name" value="ANF_lig-bd_rcpt"/>
</dbReference>
<evidence type="ECO:0000256" key="8">
    <source>
        <dbReference type="ARBA" id="ARBA00023224"/>
    </source>
</evidence>
<comment type="subcellular location">
    <subcellularLocation>
        <location evidence="1">Membrane</location>
    </subcellularLocation>
</comment>
<dbReference type="PRINTS" id="PR01177">
    <property type="entry name" value="GABAB1RECPTR"/>
</dbReference>
<evidence type="ECO:0000256" key="3">
    <source>
        <dbReference type="ARBA" id="ARBA00022989"/>
    </source>
</evidence>
<dbReference type="GO" id="GO:0038039">
    <property type="term" value="C:G protein-coupled receptor heterodimeric complex"/>
    <property type="evidence" value="ECO:0007669"/>
    <property type="project" value="TreeGrafter"/>
</dbReference>
<evidence type="ECO:0000259" key="9">
    <source>
        <dbReference type="Pfam" id="PF01094"/>
    </source>
</evidence>